<evidence type="ECO:0000313" key="2">
    <source>
        <dbReference type="EMBL" id="MST31783.1"/>
    </source>
</evidence>
<dbReference type="PROSITE" id="PS51725">
    <property type="entry name" value="ABM"/>
    <property type="match status" value="1"/>
</dbReference>
<reference evidence="2 3" key="1">
    <citation type="submission" date="2019-11" db="EMBL/GenBank/DDBJ databases">
        <title>Acidiferrimicrobium australis gen. nov., sp. nov., an acidophilic and obligately heterotrophic, member of the Actinobacteria that catalyses dissimilatory oxido- reduction of iron isolated from metal-rich acidic water in Chile.</title>
        <authorList>
            <person name="Gonzalez D."/>
            <person name="Huber K."/>
            <person name="Hedrich S."/>
            <person name="Rojas-Villalobos C."/>
            <person name="Quatrini R."/>
            <person name="Dinamarca M.A."/>
            <person name="Schwarz A."/>
            <person name="Canales C."/>
            <person name="Nancucheo I."/>
        </authorList>
    </citation>
    <scope>NUCLEOTIDE SEQUENCE [LARGE SCALE GENOMIC DNA]</scope>
    <source>
        <strain evidence="2 3">USS-CCA1</strain>
    </source>
</reference>
<dbReference type="EMBL" id="WJHE01000134">
    <property type="protein sequence ID" value="MST31783.1"/>
    <property type="molecule type" value="Genomic_DNA"/>
</dbReference>
<comment type="caution">
    <text evidence="2">The sequence shown here is derived from an EMBL/GenBank/DDBJ whole genome shotgun (WGS) entry which is preliminary data.</text>
</comment>
<gene>
    <name evidence="2" type="ORF">GHK86_03445</name>
</gene>
<name>A0ABW9QQL7_9ACTN</name>
<evidence type="ECO:0000259" key="1">
    <source>
        <dbReference type="PROSITE" id="PS51725"/>
    </source>
</evidence>
<feature type="domain" description="ABM" evidence="1">
    <location>
        <begin position="4"/>
        <end position="93"/>
    </location>
</feature>
<keyword evidence="2" id="KW-0560">Oxidoreductase</keyword>
<keyword evidence="3" id="KW-1185">Reference proteome</keyword>
<organism evidence="2 3">
    <name type="scientific">Acidiferrimicrobium australe</name>
    <dbReference type="NCBI Taxonomy" id="2664430"/>
    <lineage>
        <taxon>Bacteria</taxon>
        <taxon>Bacillati</taxon>
        <taxon>Actinomycetota</taxon>
        <taxon>Acidimicrobiia</taxon>
        <taxon>Acidimicrobiales</taxon>
        <taxon>Acidimicrobiaceae</taxon>
        <taxon>Acidiferrimicrobium</taxon>
    </lineage>
</organism>
<dbReference type="Gene3D" id="3.30.70.100">
    <property type="match status" value="1"/>
</dbReference>
<protein>
    <submittedName>
        <fullName evidence="2">Antibiotic biosynthesis monooxygenase</fullName>
    </submittedName>
</protein>
<evidence type="ECO:0000313" key="3">
    <source>
        <dbReference type="Proteomes" id="UP000437736"/>
    </source>
</evidence>
<accession>A0ABW9QQL7</accession>
<proteinExistence type="predicted"/>
<dbReference type="Proteomes" id="UP000437736">
    <property type="component" value="Unassembled WGS sequence"/>
</dbReference>
<sequence length="108" mass="12033">MPPVVKINAISVPPERAEEMAARFAARAGEVESMDGFEEFQLLRPTDDRDTWLVYTRWRDEAAFEAWVSSSAFTRGHAQPQGPGGPVARHSELWSFELAQDARSTPAS</sequence>
<dbReference type="SUPFAM" id="SSF54909">
    <property type="entry name" value="Dimeric alpha+beta barrel"/>
    <property type="match status" value="1"/>
</dbReference>
<dbReference type="GO" id="GO:0004497">
    <property type="term" value="F:monooxygenase activity"/>
    <property type="evidence" value="ECO:0007669"/>
    <property type="project" value="UniProtKB-KW"/>
</dbReference>
<dbReference type="InterPro" id="IPR011008">
    <property type="entry name" value="Dimeric_a/b-barrel"/>
</dbReference>
<dbReference type="InterPro" id="IPR050404">
    <property type="entry name" value="Heme-degrading_MO"/>
</dbReference>
<keyword evidence="2" id="KW-0503">Monooxygenase</keyword>
<dbReference type="PANTHER" id="PTHR34474">
    <property type="entry name" value="SIGNAL TRANSDUCTION PROTEIN TRAP"/>
    <property type="match status" value="1"/>
</dbReference>
<dbReference type="InterPro" id="IPR007138">
    <property type="entry name" value="ABM_dom"/>
</dbReference>
<dbReference type="PANTHER" id="PTHR34474:SF2">
    <property type="entry name" value="SIGNAL TRANSDUCTION PROTEIN TRAP"/>
    <property type="match status" value="1"/>
</dbReference>
<dbReference type="Pfam" id="PF03992">
    <property type="entry name" value="ABM"/>
    <property type="match status" value="1"/>
</dbReference>